<comment type="caution">
    <text evidence="3">The sequence shown here is derived from an EMBL/GenBank/DDBJ whole genome shotgun (WGS) entry which is preliminary data.</text>
</comment>
<keyword evidence="1" id="KW-0456">Lyase</keyword>
<evidence type="ECO:0000313" key="4">
    <source>
        <dbReference type="Proteomes" id="UP001178281"/>
    </source>
</evidence>
<dbReference type="GO" id="GO:0016831">
    <property type="term" value="F:carboxy-lyase activity"/>
    <property type="evidence" value="ECO:0007669"/>
    <property type="project" value="InterPro"/>
</dbReference>
<feature type="domain" description="Amidohydrolase-related" evidence="2">
    <location>
        <begin position="33"/>
        <end position="301"/>
    </location>
</feature>
<reference evidence="3" key="1">
    <citation type="submission" date="2023-08" db="EMBL/GenBank/DDBJ databases">
        <title>The draft genome of Tsukamurella strandjordii strain 050030.</title>
        <authorList>
            <person name="Zhao F."/>
            <person name="Feng Y."/>
            <person name="Zong Z."/>
        </authorList>
    </citation>
    <scope>NUCLEOTIDE SEQUENCE</scope>
    <source>
        <strain evidence="3">050030</strain>
    </source>
</reference>
<dbReference type="PANTHER" id="PTHR21240:SF28">
    <property type="entry name" value="ISO-OROTATE DECARBOXYLASE (EUROFUNG)"/>
    <property type="match status" value="1"/>
</dbReference>
<dbReference type="InterPro" id="IPR032465">
    <property type="entry name" value="ACMSD"/>
</dbReference>
<dbReference type="Pfam" id="PF04909">
    <property type="entry name" value="Amidohydro_2"/>
    <property type="match status" value="1"/>
</dbReference>
<evidence type="ECO:0000313" key="3">
    <source>
        <dbReference type="EMBL" id="MDP0396511.1"/>
    </source>
</evidence>
<dbReference type="EMBL" id="JAUTIX010000001">
    <property type="protein sequence ID" value="MDP0396511.1"/>
    <property type="molecule type" value="Genomic_DNA"/>
</dbReference>
<dbReference type="GO" id="GO:0019748">
    <property type="term" value="P:secondary metabolic process"/>
    <property type="evidence" value="ECO:0007669"/>
    <property type="project" value="TreeGrafter"/>
</dbReference>
<dbReference type="InterPro" id="IPR032466">
    <property type="entry name" value="Metal_Hydrolase"/>
</dbReference>
<sequence>MASVSGSQTTPGPRTDAEIPAYLEALGLPGLADIHVHFLPEPMLAKVWDFFDRADVEYGREWPVTYRFDEDTRLDLIRGMGVREIPALCYPHKPGMAQWLNAWCADFARRVPDGIHCATLYPEPGVGDYVAAALADGARLFKMHVQVGVFAPDDPLLDPAWDALADAGVPVVIHAGSGPLEGPYTGPAHVAETLRRHPELTLVIAHLGMPEYDQFADLAERFPNVHLDTTMAATDFTEELAPMPPGYRERLAGLADRVVLGSDFPNIPYQYAHQLFGLARLDLGDEWMRKVLWHNGRRLLGHDG</sequence>
<evidence type="ECO:0000259" key="2">
    <source>
        <dbReference type="Pfam" id="PF04909"/>
    </source>
</evidence>
<proteinExistence type="predicted"/>
<dbReference type="CDD" id="cd01292">
    <property type="entry name" value="metallo-dependent_hydrolases"/>
    <property type="match status" value="1"/>
</dbReference>
<protein>
    <submittedName>
        <fullName evidence="3">Amidohydrolase family protein</fullName>
    </submittedName>
</protein>
<dbReference type="GO" id="GO:0005737">
    <property type="term" value="C:cytoplasm"/>
    <property type="evidence" value="ECO:0007669"/>
    <property type="project" value="TreeGrafter"/>
</dbReference>
<accession>A0AA90N6M2</accession>
<organism evidence="3 4">
    <name type="scientific">Tsukamurella strandjordii</name>
    <dbReference type="NCBI Taxonomy" id="147577"/>
    <lineage>
        <taxon>Bacteria</taxon>
        <taxon>Bacillati</taxon>
        <taxon>Actinomycetota</taxon>
        <taxon>Actinomycetes</taxon>
        <taxon>Mycobacteriales</taxon>
        <taxon>Tsukamurellaceae</taxon>
        <taxon>Tsukamurella</taxon>
    </lineage>
</organism>
<dbReference type="PANTHER" id="PTHR21240">
    <property type="entry name" value="2-AMINO-3-CARBOXYLMUCONATE-6-SEMIALDEHYDE DECARBOXYLASE"/>
    <property type="match status" value="1"/>
</dbReference>
<dbReference type="GO" id="GO:0016787">
    <property type="term" value="F:hydrolase activity"/>
    <property type="evidence" value="ECO:0007669"/>
    <property type="project" value="InterPro"/>
</dbReference>
<keyword evidence="4" id="KW-1185">Reference proteome</keyword>
<dbReference type="SUPFAM" id="SSF51556">
    <property type="entry name" value="Metallo-dependent hydrolases"/>
    <property type="match status" value="1"/>
</dbReference>
<dbReference type="AlphaFoldDB" id="A0AA90N6M2"/>
<gene>
    <name evidence="3" type="ORF">Q7X28_01095</name>
</gene>
<dbReference type="Gene3D" id="3.20.20.140">
    <property type="entry name" value="Metal-dependent hydrolases"/>
    <property type="match status" value="1"/>
</dbReference>
<name>A0AA90N6M2_9ACTN</name>
<dbReference type="InterPro" id="IPR006680">
    <property type="entry name" value="Amidohydro-rel"/>
</dbReference>
<dbReference type="Proteomes" id="UP001178281">
    <property type="component" value="Unassembled WGS sequence"/>
</dbReference>
<evidence type="ECO:0000256" key="1">
    <source>
        <dbReference type="ARBA" id="ARBA00023239"/>
    </source>
</evidence>